<feature type="non-terminal residue" evidence="1">
    <location>
        <position position="67"/>
    </location>
</feature>
<comment type="caution">
    <text evidence="1">The sequence shown here is derived from an EMBL/GenBank/DDBJ whole genome shotgun (WGS) entry which is preliminary data.</text>
</comment>
<protein>
    <submittedName>
        <fullName evidence="1">Uncharacterized protein</fullName>
    </submittedName>
</protein>
<organism evidence="1">
    <name type="scientific">marine sediment metagenome</name>
    <dbReference type="NCBI Taxonomy" id="412755"/>
    <lineage>
        <taxon>unclassified sequences</taxon>
        <taxon>metagenomes</taxon>
        <taxon>ecological metagenomes</taxon>
    </lineage>
</organism>
<name>X1CKT4_9ZZZZ</name>
<accession>X1CKT4</accession>
<gene>
    <name evidence="1" type="ORF">S01H4_51110</name>
</gene>
<proteinExistence type="predicted"/>
<dbReference type="EMBL" id="BART01029078">
    <property type="protein sequence ID" value="GAG96828.1"/>
    <property type="molecule type" value="Genomic_DNA"/>
</dbReference>
<dbReference type="AlphaFoldDB" id="X1CKT4"/>
<evidence type="ECO:0000313" key="1">
    <source>
        <dbReference type="EMBL" id="GAG96828.1"/>
    </source>
</evidence>
<sequence>MINIPKDVEKYLVKDEIVDKQFQLKDRNVFTSTNRMFIKKGNTVRDISYAHISSIESQVKRKWLIII</sequence>
<reference evidence="1" key="1">
    <citation type="journal article" date="2014" name="Front. Microbiol.">
        <title>High frequency of phylogenetically diverse reductive dehalogenase-homologous genes in deep subseafloor sedimentary metagenomes.</title>
        <authorList>
            <person name="Kawai M."/>
            <person name="Futagami T."/>
            <person name="Toyoda A."/>
            <person name="Takaki Y."/>
            <person name="Nishi S."/>
            <person name="Hori S."/>
            <person name="Arai W."/>
            <person name="Tsubouchi T."/>
            <person name="Morono Y."/>
            <person name="Uchiyama I."/>
            <person name="Ito T."/>
            <person name="Fujiyama A."/>
            <person name="Inagaki F."/>
            <person name="Takami H."/>
        </authorList>
    </citation>
    <scope>NUCLEOTIDE SEQUENCE</scope>
    <source>
        <strain evidence="1">Expedition CK06-06</strain>
    </source>
</reference>